<dbReference type="Proteomes" id="UP000019194">
    <property type="component" value="Unassembled WGS sequence"/>
</dbReference>
<dbReference type="AlphaFoldDB" id="A0A7G2IP32"/>
<evidence type="ECO:0000313" key="1">
    <source>
        <dbReference type="EMBL" id="CDL37819.1"/>
    </source>
</evidence>
<accession>A0A7G2IP32</accession>
<name>A0A7G2IP32_CITFR</name>
<evidence type="ECO:0000313" key="2">
    <source>
        <dbReference type="Proteomes" id="UP000019194"/>
    </source>
</evidence>
<protein>
    <submittedName>
        <fullName evidence="1">Uncharacterized protein</fullName>
    </submittedName>
</protein>
<reference evidence="1 2" key="1">
    <citation type="submission" date="2013-10" db="EMBL/GenBank/DDBJ databases">
        <title>Antibiotic resistance diversity of beta-lactamase producers in the General Hospital Vienna.</title>
        <authorList>
            <person name="Barisic I."/>
            <person name="Mitteregger D."/>
            <person name="Hirschl A.M."/>
            <person name="Noehammer C."/>
            <person name="Wiesinger-Mayr H."/>
        </authorList>
    </citation>
    <scope>NUCLEOTIDE SEQUENCE [LARGE SCALE GENOMIC DNA]</scope>
    <source>
        <strain evidence="1 2">ISC11</strain>
    </source>
</reference>
<dbReference type="EMBL" id="CBWP010000031">
    <property type="protein sequence ID" value="CDL37819.1"/>
    <property type="molecule type" value="Genomic_DNA"/>
</dbReference>
<sequence length="38" mass="4019">MICIAGWRHKTPYPAYSSPSSVGRISAAPSGNLSLIND</sequence>
<proteinExistence type="predicted"/>
<comment type="caution">
    <text evidence="1">The sequence shown here is derived from an EMBL/GenBank/DDBJ whole genome shotgun (WGS) entry which is preliminary data.</text>
</comment>
<organism evidence="1 2">
    <name type="scientific">Citrobacter freundii</name>
    <dbReference type="NCBI Taxonomy" id="546"/>
    <lineage>
        <taxon>Bacteria</taxon>
        <taxon>Pseudomonadati</taxon>
        <taxon>Pseudomonadota</taxon>
        <taxon>Gammaproteobacteria</taxon>
        <taxon>Enterobacterales</taxon>
        <taxon>Enterobacteriaceae</taxon>
        <taxon>Citrobacter</taxon>
        <taxon>Citrobacter freundii complex</taxon>
    </lineage>
</organism>